<dbReference type="EMBL" id="CP124692">
    <property type="protein sequence ID" value="WGX77882.1"/>
    <property type="molecule type" value="Genomic_DNA"/>
</dbReference>
<dbReference type="RefSeq" id="WP_081949322.1">
    <property type="nucleotide sequence ID" value="NZ_CP094937.1"/>
</dbReference>
<sequence length="84" mass="9206">MKMPDMKLAPNASEVAQMSALRIKYDCGLGDNGRTIVKTRSFSNVKNDAKVVDVYNVAEILNGLQKHDVLSVVKIDNTELTPAN</sequence>
<dbReference type="Proteomes" id="UP001239169">
    <property type="component" value="Plasmid unnamed7"/>
</dbReference>
<keyword evidence="3" id="KW-1185">Reference proteome</keyword>
<evidence type="ECO:0000259" key="1">
    <source>
        <dbReference type="Pfam" id="PF07872"/>
    </source>
</evidence>
<dbReference type="InterPro" id="IPR012454">
    <property type="entry name" value="DUF1659"/>
</dbReference>
<reference evidence="2 3" key="1">
    <citation type="submission" date="2023-04" db="EMBL/GenBank/DDBJ databases">
        <title>Bacteria Genome Submission.</title>
        <authorList>
            <person name="Isaac P."/>
        </authorList>
    </citation>
    <scope>NUCLEOTIDE SEQUENCE [LARGE SCALE GENOMIC DNA]</scope>
    <source>
        <strain evidence="2 3">SampleS7P1</strain>
        <plasmid evidence="2 3">unnamed7</plasmid>
    </source>
</reference>
<evidence type="ECO:0000313" key="3">
    <source>
        <dbReference type="Proteomes" id="UP001239169"/>
    </source>
</evidence>
<evidence type="ECO:0000313" key="2">
    <source>
        <dbReference type="EMBL" id="WGX77882.1"/>
    </source>
</evidence>
<dbReference type="Pfam" id="PF07872">
    <property type="entry name" value="DUF1659"/>
    <property type="match status" value="1"/>
</dbReference>
<protein>
    <submittedName>
        <fullName evidence="2">DUF1659 domain-containing protein</fullName>
    </submittedName>
</protein>
<organism evidence="2 3">
    <name type="scientific">Paraclostridium bifermentans</name>
    <name type="common">Clostridium bifermentans</name>
    <dbReference type="NCBI Taxonomy" id="1490"/>
    <lineage>
        <taxon>Bacteria</taxon>
        <taxon>Bacillati</taxon>
        <taxon>Bacillota</taxon>
        <taxon>Clostridia</taxon>
        <taxon>Peptostreptococcales</taxon>
        <taxon>Peptostreptococcaceae</taxon>
        <taxon>Paraclostridium</taxon>
    </lineage>
</organism>
<gene>
    <name evidence="2" type="ORF">QJS64_21950</name>
</gene>
<feature type="domain" description="DUF1659" evidence="1">
    <location>
        <begin position="14"/>
        <end position="81"/>
    </location>
</feature>
<geneLocation type="plasmid" evidence="2 3">
    <name>unnamed7</name>
</geneLocation>
<keyword evidence="2" id="KW-0614">Plasmid</keyword>
<proteinExistence type="predicted"/>
<accession>A0ABY8RAQ6</accession>
<name>A0ABY8RAQ6_PARBF</name>